<reference evidence="1" key="1">
    <citation type="submission" date="2022-11" db="EMBL/GenBank/DDBJ databases">
        <authorList>
            <person name="Scott C."/>
            <person name="Bruce N."/>
        </authorList>
    </citation>
    <scope>NUCLEOTIDE SEQUENCE</scope>
</reference>
<proteinExistence type="predicted"/>
<name>A0A9P1GVT0_9PEZI</name>
<evidence type="ECO:0000313" key="2">
    <source>
        <dbReference type="Proteomes" id="UP000838763"/>
    </source>
</evidence>
<sequence>MITLEGPEDWYGWNQWIRSMVHYARLDEVILKGTAARPKMPQLPDIWVYLDNYLAAGKEIPESLERGKDYPFSEIFHLLTEEGVVAYRFAVDDIMLSLIAPFHIQAIVPRQTANSIMRSGAALALFFGFVPVLVSSLGLDADDVPITCAAICGPLVQLSFACDVDDDLVGDRQEELLERQCICGNTTFNVAATTADCAVCVGQNAIDRDDLEDVNEILIACGFV</sequence>
<evidence type="ECO:0000313" key="1">
    <source>
        <dbReference type="EMBL" id="CAI4210950.1"/>
    </source>
</evidence>
<comment type="caution">
    <text evidence="1">The sequence shown here is derived from an EMBL/GenBank/DDBJ whole genome shotgun (WGS) entry which is preliminary data.</text>
</comment>
<accession>A0A9P1GVT0</accession>
<organism evidence="1 2">
    <name type="scientific">Parascedosporium putredinis</name>
    <dbReference type="NCBI Taxonomy" id="1442378"/>
    <lineage>
        <taxon>Eukaryota</taxon>
        <taxon>Fungi</taxon>
        <taxon>Dikarya</taxon>
        <taxon>Ascomycota</taxon>
        <taxon>Pezizomycotina</taxon>
        <taxon>Sordariomycetes</taxon>
        <taxon>Hypocreomycetidae</taxon>
        <taxon>Microascales</taxon>
        <taxon>Microascaceae</taxon>
        <taxon>Parascedosporium</taxon>
    </lineage>
</organism>
<dbReference type="AlphaFoldDB" id="A0A9P1GVT0"/>
<dbReference type="EMBL" id="CALLCH030000001">
    <property type="protein sequence ID" value="CAI4210950.1"/>
    <property type="molecule type" value="Genomic_DNA"/>
</dbReference>
<protein>
    <submittedName>
        <fullName evidence="1">Uncharacterized protein</fullName>
    </submittedName>
</protein>
<gene>
    <name evidence="1" type="ORF">PPNO1_LOCUS746</name>
</gene>
<dbReference type="OrthoDB" id="4843554at2759"/>
<keyword evidence="2" id="KW-1185">Reference proteome</keyword>
<dbReference type="Proteomes" id="UP000838763">
    <property type="component" value="Unassembled WGS sequence"/>
</dbReference>